<organism evidence="1 2">
    <name type="scientific">Melia azedarach</name>
    <name type="common">Chinaberry tree</name>
    <dbReference type="NCBI Taxonomy" id="155640"/>
    <lineage>
        <taxon>Eukaryota</taxon>
        <taxon>Viridiplantae</taxon>
        <taxon>Streptophyta</taxon>
        <taxon>Embryophyta</taxon>
        <taxon>Tracheophyta</taxon>
        <taxon>Spermatophyta</taxon>
        <taxon>Magnoliopsida</taxon>
        <taxon>eudicotyledons</taxon>
        <taxon>Gunneridae</taxon>
        <taxon>Pentapetalae</taxon>
        <taxon>rosids</taxon>
        <taxon>malvids</taxon>
        <taxon>Sapindales</taxon>
        <taxon>Meliaceae</taxon>
        <taxon>Melia</taxon>
    </lineage>
</organism>
<evidence type="ECO:0000313" key="1">
    <source>
        <dbReference type="EMBL" id="KAJ4723177.1"/>
    </source>
</evidence>
<accession>A0ACC1YID2</accession>
<keyword evidence="2" id="KW-1185">Reference proteome</keyword>
<reference evidence="1 2" key="1">
    <citation type="journal article" date="2023" name="Science">
        <title>Complex scaffold remodeling in plant triterpene biosynthesis.</title>
        <authorList>
            <person name="De La Pena R."/>
            <person name="Hodgson H."/>
            <person name="Liu J.C."/>
            <person name="Stephenson M.J."/>
            <person name="Martin A.C."/>
            <person name="Owen C."/>
            <person name="Harkess A."/>
            <person name="Leebens-Mack J."/>
            <person name="Jimenez L.E."/>
            <person name="Osbourn A."/>
            <person name="Sattely E.S."/>
        </authorList>
    </citation>
    <scope>NUCLEOTIDE SEQUENCE [LARGE SCALE GENOMIC DNA]</scope>
    <source>
        <strain evidence="2">cv. JPN11</strain>
        <tissue evidence="1">Leaf</tissue>
    </source>
</reference>
<sequence>MKLHPDIISTEIIKPSSPTPSHLKTYKLSLLDQLSPNIYFPFIFFYSEAIIDSINIAKLLKSSLSETLTHYYPFAGQVQDDFSFVDCNDHGVPFIEAHISNKIHEIMKNPDIDTLEELLPSKPSKKLSNRVNLAVQLNYFDCGGVAISVCFNHLVADATAAAYFVKNWSTIALDSSNSASTDINDVILDCTAMFPST</sequence>
<dbReference type="EMBL" id="CM051396">
    <property type="protein sequence ID" value="KAJ4723177.1"/>
    <property type="molecule type" value="Genomic_DNA"/>
</dbReference>
<evidence type="ECO:0000313" key="2">
    <source>
        <dbReference type="Proteomes" id="UP001164539"/>
    </source>
</evidence>
<gene>
    <name evidence="1" type="ORF">OWV82_006581</name>
</gene>
<comment type="caution">
    <text evidence="1">The sequence shown here is derived from an EMBL/GenBank/DDBJ whole genome shotgun (WGS) entry which is preliminary data.</text>
</comment>
<dbReference type="Proteomes" id="UP001164539">
    <property type="component" value="Chromosome 3"/>
</dbReference>
<protein>
    <submittedName>
        <fullName evidence="1">Vinorine synthase</fullName>
    </submittedName>
</protein>
<proteinExistence type="predicted"/>
<name>A0ACC1YID2_MELAZ</name>